<evidence type="ECO:0000313" key="1">
    <source>
        <dbReference type="EMBL" id="HED09277.1"/>
    </source>
</evidence>
<sequence length="222" mass="24048">MKKSWLVIGCLSLLACRQVGEIIDSVEAEAPVISAMEFSDSQLLPLDTLLAVARVSDDNPAQLSYEWRATGGSFIPPTDKDSVYWIAPLSGGNYTLTLKAANNFKSSEKSKSVLVVNPGRPVVSIESPRGGSIYVQTEPIALKVKAYHDNGLSYVRVLLNGRERVRSGARSDNIYQFSLATDSLSGDYWLTVEAEVFGQAGNAGRDSVRVRVEGIILGKGNH</sequence>
<comment type="caution">
    <text evidence="1">The sequence shown here is derived from an EMBL/GenBank/DDBJ whole genome shotgun (WGS) entry which is preliminary data.</text>
</comment>
<dbReference type="InterPro" id="IPR013783">
    <property type="entry name" value="Ig-like_fold"/>
</dbReference>
<gene>
    <name evidence="1" type="ORF">ENJ10_01180</name>
</gene>
<reference evidence="1" key="1">
    <citation type="journal article" date="2020" name="mSystems">
        <title>Genome- and Community-Level Interaction Insights into Carbon Utilization and Element Cycling Functions of Hydrothermarchaeota in Hydrothermal Sediment.</title>
        <authorList>
            <person name="Zhou Z."/>
            <person name="Liu Y."/>
            <person name="Xu W."/>
            <person name="Pan J."/>
            <person name="Luo Z.H."/>
            <person name="Li M."/>
        </authorList>
    </citation>
    <scope>NUCLEOTIDE SEQUENCE [LARGE SCALE GENOMIC DNA]</scope>
    <source>
        <strain evidence="1">HyVt-456</strain>
    </source>
</reference>
<organism evidence="1">
    <name type="scientific">Caldithrix abyssi</name>
    <dbReference type="NCBI Taxonomy" id="187145"/>
    <lineage>
        <taxon>Bacteria</taxon>
        <taxon>Pseudomonadati</taxon>
        <taxon>Calditrichota</taxon>
        <taxon>Calditrichia</taxon>
        <taxon>Calditrichales</taxon>
        <taxon>Calditrichaceae</taxon>
        <taxon>Caldithrix</taxon>
    </lineage>
</organism>
<protein>
    <recommendedName>
        <fullName evidence="2">PKD domain-containing protein</fullName>
    </recommendedName>
</protein>
<dbReference type="AlphaFoldDB" id="A0A7V1LKN3"/>
<name>A0A7V1LKN3_CALAY</name>
<proteinExistence type="predicted"/>
<evidence type="ECO:0008006" key="2">
    <source>
        <dbReference type="Google" id="ProtNLM"/>
    </source>
</evidence>
<dbReference type="Pfam" id="PF17957">
    <property type="entry name" value="Big_7"/>
    <property type="match status" value="1"/>
</dbReference>
<dbReference type="Proteomes" id="UP000886005">
    <property type="component" value="Unassembled WGS sequence"/>
</dbReference>
<dbReference type="PROSITE" id="PS51257">
    <property type="entry name" value="PROKAR_LIPOPROTEIN"/>
    <property type="match status" value="1"/>
</dbReference>
<dbReference type="EMBL" id="DRLD01000029">
    <property type="protein sequence ID" value="HED09277.1"/>
    <property type="molecule type" value="Genomic_DNA"/>
</dbReference>
<dbReference type="Gene3D" id="2.60.40.10">
    <property type="entry name" value="Immunoglobulins"/>
    <property type="match status" value="1"/>
</dbReference>
<accession>A0A7V1LKN3</accession>